<evidence type="ECO:0000256" key="4">
    <source>
        <dbReference type="ARBA" id="ARBA00022473"/>
    </source>
</evidence>
<evidence type="ECO:0000256" key="5">
    <source>
        <dbReference type="ARBA" id="ARBA00022475"/>
    </source>
</evidence>
<dbReference type="InterPro" id="IPR050387">
    <property type="entry name" value="Hedgehog_Signaling"/>
</dbReference>
<dbReference type="GO" id="GO:0007224">
    <property type="term" value="P:smoothened signaling pathway"/>
    <property type="evidence" value="ECO:0007669"/>
    <property type="project" value="TreeGrafter"/>
</dbReference>
<dbReference type="PRINTS" id="PR00632">
    <property type="entry name" value="SONICHHOG"/>
</dbReference>
<evidence type="ECO:0000256" key="19">
    <source>
        <dbReference type="ARBA" id="ARBA00023301"/>
    </source>
</evidence>
<dbReference type="InterPro" id="IPR006141">
    <property type="entry name" value="Intein_N"/>
</dbReference>
<comment type="function">
    <text evidence="20">The C-terminal part of the hedgehog protein precursor displays an autoproteolysis activity that results in the cleavage of the full-length protein into two parts (N-product and C-product). In addition, the C-terminal part displays a cholesterol transferase activity that results by the covalent attachment of a cholesterol moiety to the C-terminal of the newly generated N-product. Once cleaved, the C-product has no signaling activity and diffuses from the cell.</text>
</comment>
<comment type="similarity">
    <text evidence="3 24">Belongs to the hedgehog family.</text>
</comment>
<proteinExistence type="inferred from homology"/>
<evidence type="ECO:0000256" key="9">
    <source>
        <dbReference type="ARBA" id="ARBA00022716"/>
    </source>
</evidence>
<evidence type="ECO:0000256" key="12">
    <source>
        <dbReference type="ARBA" id="ARBA00022801"/>
    </source>
</evidence>
<reference evidence="26 27" key="1">
    <citation type="submission" date="2015-04" db="EMBL/GenBank/DDBJ databases">
        <authorList>
            <person name="Syromyatnikov M.Y."/>
            <person name="Popov V.N."/>
        </authorList>
    </citation>
    <scope>NUCLEOTIDE SEQUENCE [LARGE SCALE GENOMIC DNA]</scope>
</reference>
<dbReference type="GO" id="GO:0016539">
    <property type="term" value="P:intein-mediated protein splicing"/>
    <property type="evidence" value="ECO:0007669"/>
    <property type="project" value="InterPro"/>
</dbReference>
<dbReference type="InterPro" id="IPR003587">
    <property type="entry name" value="Hint_dom_N"/>
</dbReference>
<keyword evidence="5 24" id="KW-1003">Cell membrane</keyword>
<accession>A0A1J1HKS3</accession>
<evidence type="ECO:0000256" key="11">
    <source>
        <dbReference type="ARBA" id="ARBA00022729"/>
    </source>
</evidence>
<evidence type="ECO:0000256" key="21">
    <source>
        <dbReference type="ARBA" id="ARBA00048589"/>
    </source>
</evidence>
<comment type="subcellular location">
    <subcellularLocation>
        <location evidence="2">Cytoplasm</location>
    </subcellularLocation>
    <subcellularLocation>
        <location evidence="1">Nucleus</location>
    </subcellularLocation>
</comment>
<dbReference type="PROSITE" id="PS50817">
    <property type="entry name" value="INTEIN_N_TER"/>
    <property type="match status" value="1"/>
</dbReference>
<dbReference type="Gene3D" id="3.30.1380.10">
    <property type="match status" value="1"/>
</dbReference>
<feature type="binding site" evidence="23">
    <location>
        <position position="135"/>
    </location>
    <ligand>
        <name>Ca(2+)</name>
        <dbReference type="ChEBI" id="CHEBI:29108"/>
        <label>1</label>
    </ligand>
</feature>
<comment type="subcellular location">
    <molecule>Sonic hedgehog protein</molecule>
    <subcellularLocation>
        <location evidence="24">Endoplasmic reticulum membrane</location>
    </subcellularLocation>
    <subcellularLocation>
        <location evidence="24">Golgi apparatus membrane</location>
    </subcellularLocation>
</comment>
<dbReference type="GO" id="GO:0016015">
    <property type="term" value="F:morphogen activity"/>
    <property type="evidence" value="ECO:0007669"/>
    <property type="project" value="UniProtKB-KW"/>
</dbReference>
<evidence type="ECO:0000313" key="26">
    <source>
        <dbReference type="EMBL" id="CRK88629.1"/>
    </source>
</evidence>
<comment type="function">
    <molecule>Protein hedgehog N-product</molecule>
    <text evidence="24">The dually lipidated hedgehog protein N-product is a morphogen which is essential for a variety of patterning events during development.</text>
</comment>
<dbReference type="InterPro" id="IPR001657">
    <property type="entry name" value="Hedgehog"/>
</dbReference>
<dbReference type="EMBL" id="CVRI01000009">
    <property type="protein sequence ID" value="CRK88629.1"/>
    <property type="molecule type" value="Genomic_DNA"/>
</dbReference>
<keyword evidence="24" id="KW-0256">Endoplasmic reticulum</keyword>
<dbReference type="GO" id="GO:0009653">
    <property type="term" value="P:anatomical structure morphogenesis"/>
    <property type="evidence" value="ECO:0007669"/>
    <property type="project" value="UniProtKB-KW"/>
</dbReference>
<evidence type="ECO:0000256" key="18">
    <source>
        <dbReference type="ARBA" id="ARBA00023288"/>
    </source>
</evidence>
<keyword evidence="11 24" id="KW-0732">Signal</keyword>
<dbReference type="GO" id="GO:0000139">
    <property type="term" value="C:Golgi membrane"/>
    <property type="evidence" value="ECO:0007669"/>
    <property type="project" value="UniProtKB-SubCell"/>
</dbReference>
<evidence type="ECO:0000313" key="27">
    <source>
        <dbReference type="Proteomes" id="UP000183832"/>
    </source>
</evidence>
<feature type="binding site" evidence="23">
    <location>
        <position position="136"/>
    </location>
    <ligand>
        <name>Ca(2+)</name>
        <dbReference type="ChEBI" id="CHEBI:29108"/>
        <label>1</label>
    </ligand>
</feature>
<dbReference type="GO" id="GO:0005886">
    <property type="term" value="C:plasma membrane"/>
    <property type="evidence" value="ECO:0007669"/>
    <property type="project" value="UniProtKB-SubCell"/>
</dbReference>
<dbReference type="CDD" id="cd00081">
    <property type="entry name" value="Hint"/>
    <property type="match status" value="1"/>
</dbReference>
<feature type="binding site" evidence="23">
    <location>
        <position position="157"/>
    </location>
    <ligand>
        <name>Zn(2+)</name>
        <dbReference type="ChEBI" id="CHEBI:29105"/>
    </ligand>
</feature>
<evidence type="ECO:0000256" key="15">
    <source>
        <dbReference type="ARBA" id="ARBA00023136"/>
    </source>
</evidence>
<keyword evidence="13 24" id="KW-0068">Autocatalytic cleavage</keyword>
<comment type="subcellular location">
    <molecule>Protein hedgehog N-product</molecule>
    <subcellularLocation>
        <location evidence="24">Cell membrane</location>
        <topology evidence="24">Lipid-anchor</topology>
    </subcellularLocation>
</comment>
<evidence type="ECO:0000256" key="6">
    <source>
        <dbReference type="ARBA" id="ARBA00022490"/>
    </source>
</evidence>
<dbReference type="InterPro" id="IPR000320">
    <property type="entry name" value="Hedgehog_signalling_dom"/>
</dbReference>
<keyword evidence="27" id="KW-1185">Reference proteome</keyword>
<dbReference type="GO" id="GO:0007367">
    <property type="term" value="P:segment polarity determination"/>
    <property type="evidence" value="ECO:0007669"/>
    <property type="project" value="UniProtKB-KW"/>
</dbReference>
<dbReference type="OrthoDB" id="5212at2759"/>
<evidence type="ECO:0000256" key="20">
    <source>
        <dbReference type="ARBA" id="ARBA00045369"/>
    </source>
</evidence>
<comment type="catalytic activity">
    <reaction evidence="21">
        <text>glycyl-L-cysteinyl-[protein] + cholesterol + H(+) = [protein]-C-terminal glycyl cholesterol ester + N-terminal L-cysteinyl-[protein]</text>
        <dbReference type="Rhea" id="RHEA:59504"/>
        <dbReference type="Rhea" id="RHEA-COMP:12707"/>
        <dbReference type="Rhea" id="RHEA-COMP:15369"/>
        <dbReference type="Rhea" id="RHEA-COMP:15374"/>
        <dbReference type="ChEBI" id="CHEBI:15378"/>
        <dbReference type="ChEBI" id="CHEBI:16113"/>
        <dbReference type="ChEBI" id="CHEBI:65250"/>
        <dbReference type="ChEBI" id="CHEBI:143135"/>
        <dbReference type="ChEBI" id="CHEBI:143140"/>
    </reaction>
    <physiologicalReaction direction="left-to-right" evidence="21">
        <dbReference type="Rhea" id="RHEA:59505"/>
    </physiologicalReaction>
</comment>
<name>A0A1J1HKS3_9DIPT</name>
<feature type="binding site" evidence="23">
    <location>
        <position position="105"/>
    </location>
    <ligand>
        <name>Ca(2+)</name>
        <dbReference type="ChEBI" id="CHEBI:29108"/>
        <label>1</label>
    </ligand>
</feature>
<dbReference type="Pfam" id="PF01079">
    <property type="entry name" value="Hint"/>
    <property type="match status" value="1"/>
</dbReference>
<feature type="site" description="Involved in cholesterol transfer" evidence="22">
    <location>
        <position position="253"/>
    </location>
</feature>
<dbReference type="PIRSF" id="PIRSF009400">
    <property type="entry name" value="Peptidase_C46"/>
    <property type="match status" value="1"/>
</dbReference>
<dbReference type="InterPro" id="IPR009045">
    <property type="entry name" value="Zn_M74/Hedgehog-like"/>
</dbReference>
<feature type="binding site" evidence="23">
    <location>
        <position position="136"/>
    </location>
    <ligand>
        <name>Ca(2+)</name>
        <dbReference type="ChEBI" id="CHEBI:29108"/>
        <label>2</label>
    </ligand>
</feature>
<dbReference type="AlphaFoldDB" id="A0A1J1HKS3"/>
<sequence>MCKLTAKIFKSVKLQVMKSSFIIILLLINAVQCCGPARGIGGSRRSRKLTPLVFKQHVPNVLENTLGASGLHEGKISREDPRFRDLIPNYNKDIIFKDEEGTGADRLMTQRLKEKLNILAISVMNQWPSVKLRVTEGWDEDDFHSIDSLHYEGRAVDITTSDRDRSKYGMLARLAVEAGFDWVYYESRAHIHCSVKSDSSQASHSSGCFASDSTVQTESGEIRRLSQLKVGEKILSVNSNGETVFSEVIMFLDRDINQTREFVQIKTRSGATIRTTPAHLLPVWKPHKHETKYLYADEVEENDFLLVNVNNNLEPQRVTEVSAVLSRGFIAPLTREGTVVVDSVAASCYALVNSQSLAHISFMPYRTMKTIESWLSRTDNKPIPCKQNGINWYAKALYNIKDYLLPKDAVYSRK</sequence>
<feature type="binding site" evidence="23">
    <location>
        <position position="192"/>
    </location>
    <ligand>
        <name>Zn(2+)</name>
        <dbReference type="ChEBI" id="CHEBI:29105"/>
    </ligand>
</feature>
<dbReference type="GO" id="GO:0016540">
    <property type="term" value="P:protein autoprocessing"/>
    <property type="evidence" value="ECO:0007669"/>
    <property type="project" value="InterPro"/>
</dbReference>
<evidence type="ECO:0000256" key="17">
    <source>
        <dbReference type="ARBA" id="ARBA00023242"/>
    </source>
</evidence>
<feature type="binding site" evidence="23">
    <location>
        <position position="100"/>
    </location>
    <ligand>
        <name>Ca(2+)</name>
        <dbReference type="ChEBI" id="CHEBI:29108"/>
        <label>2</label>
    </ligand>
</feature>
<dbReference type="InterPro" id="IPR036844">
    <property type="entry name" value="Hint_dom_sf"/>
</dbReference>
<evidence type="ECO:0000256" key="16">
    <source>
        <dbReference type="ARBA" id="ARBA00023139"/>
    </source>
</evidence>
<evidence type="ECO:0000256" key="23">
    <source>
        <dbReference type="PIRSR" id="PIRSR009400-2"/>
    </source>
</evidence>
<keyword evidence="17" id="KW-0539">Nucleus</keyword>
<dbReference type="SUPFAM" id="SSF55166">
    <property type="entry name" value="Hedgehog/DD-peptidase"/>
    <property type="match status" value="1"/>
</dbReference>
<dbReference type="InterPro" id="IPR001767">
    <property type="entry name" value="Hedgehog_Hint"/>
</dbReference>
<gene>
    <name evidence="26" type="primary">putative Protein hedgehog</name>
    <name evidence="26" type="ORF">CLUMA_CG002401</name>
</gene>
<dbReference type="GO" id="GO:0048731">
    <property type="term" value="P:system development"/>
    <property type="evidence" value="ECO:0007669"/>
    <property type="project" value="UniProtKB-ARBA"/>
</dbReference>
<dbReference type="Pfam" id="PF01085">
    <property type="entry name" value="HH_signal"/>
    <property type="match status" value="1"/>
</dbReference>
<keyword evidence="23" id="KW-0862">Zinc</keyword>
<evidence type="ECO:0000256" key="2">
    <source>
        <dbReference type="ARBA" id="ARBA00004496"/>
    </source>
</evidence>
<keyword evidence="4 24" id="KW-0217">Developmental protein</keyword>
<feature type="site" description="Essential for auto-cleavage" evidence="22">
    <location>
        <position position="279"/>
    </location>
</feature>
<keyword evidence="18" id="KW-0449">Lipoprotein</keyword>
<evidence type="ECO:0000256" key="13">
    <source>
        <dbReference type="ARBA" id="ARBA00022813"/>
    </source>
</evidence>
<dbReference type="FunFam" id="3.30.1380.10:FF:000001">
    <property type="entry name" value="Indian hedgehog"/>
    <property type="match status" value="1"/>
</dbReference>
<dbReference type="PANTHER" id="PTHR11889">
    <property type="entry name" value="HEDGEHOG"/>
    <property type="match status" value="1"/>
</dbReference>
<evidence type="ECO:0000256" key="1">
    <source>
        <dbReference type="ARBA" id="ARBA00004123"/>
    </source>
</evidence>
<feature type="binding site" evidence="23">
    <location>
        <position position="139"/>
    </location>
    <ligand>
        <name>Ca(2+)</name>
        <dbReference type="ChEBI" id="CHEBI:29108"/>
        <label>2</label>
    </ligand>
</feature>
<dbReference type="GO" id="GO:0005789">
    <property type="term" value="C:endoplasmic reticulum membrane"/>
    <property type="evidence" value="ECO:0007669"/>
    <property type="project" value="UniProtKB-SubCell"/>
</dbReference>
<comment type="function">
    <molecule>Protein hedgehog</molecule>
    <text evidence="24">The C-terminal part of the hedgehog protein precursor displays an autoproteolysis activity that results in the cleavage of the full-length protein into two parts (N-product and C-product). In addition, the C-terminal part displays a cholesterol transferase activity that results by the covalent attachment of a cholesterol moiety to the C-terminal of the newly generated N-product.</text>
</comment>
<dbReference type="GO" id="GO:0001708">
    <property type="term" value="P:cell fate specification"/>
    <property type="evidence" value="ECO:0007669"/>
    <property type="project" value="TreeGrafter"/>
</dbReference>
<feature type="site" description="Involved in auto-cleavage" evidence="22">
    <location>
        <position position="276"/>
    </location>
</feature>
<feature type="binding site" evidence="23">
    <location>
        <position position="99"/>
    </location>
    <ligand>
        <name>Ca(2+)</name>
        <dbReference type="ChEBI" id="CHEBI:29108"/>
        <label>1</label>
    </ligand>
</feature>
<evidence type="ECO:0000256" key="22">
    <source>
        <dbReference type="PIRSR" id="PIRSR009400-1"/>
    </source>
</evidence>
<dbReference type="PANTHER" id="PTHR11889:SF31">
    <property type="entry name" value="PROTEIN HEDGEHOG"/>
    <property type="match status" value="1"/>
</dbReference>
<dbReference type="GO" id="GO:0008233">
    <property type="term" value="F:peptidase activity"/>
    <property type="evidence" value="ECO:0007669"/>
    <property type="project" value="UniProtKB-UniRule"/>
</dbReference>
<evidence type="ECO:0000256" key="7">
    <source>
        <dbReference type="ARBA" id="ARBA00022670"/>
    </source>
</evidence>
<dbReference type="GO" id="GO:0005113">
    <property type="term" value="F:patched binding"/>
    <property type="evidence" value="ECO:0007669"/>
    <property type="project" value="TreeGrafter"/>
</dbReference>
<keyword evidence="24" id="KW-0333">Golgi apparatus</keyword>
<keyword evidence="14 23" id="KW-0106">Calcium</keyword>
<keyword evidence="8" id="KW-0808">Transferase</keyword>
<keyword evidence="7 24" id="KW-0645">Protease</keyword>
<dbReference type="SMR" id="A0A1J1HKS3"/>
<protein>
    <recommendedName>
        <fullName evidence="24">Hedgehog protein</fullName>
    </recommendedName>
</protein>
<dbReference type="SMART" id="SM00306">
    <property type="entry name" value="HintN"/>
    <property type="match status" value="1"/>
</dbReference>
<keyword evidence="15 24" id="KW-0472">Membrane</keyword>
<evidence type="ECO:0000256" key="14">
    <source>
        <dbReference type="ARBA" id="ARBA00022837"/>
    </source>
</evidence>
<feature type="binding site" evidence="23">
    <location>
        <position position="150"/>
    </location>
    <ligand>
        <name>Zn(2+)</name>
        <dbReference type="ChEBI" id="CHEBI:29105"/>
    </ligand>
</feature>
<evidence type="ECO:0000256" key="8">
    <source>
        <dbReference type="ARBA" id="ARBA00022679"/>
    </source>
</evidence>
<dbReference type="Proteomes" id="UP000183832">
    <property type="component" value="Unassembled WGS sequence"/>
</dbReference>
<keyword evidence="6" id="KW-0963">Cytoplasm</keyword>
<keyword evidence="9" id="KW-0709">Segmentation polarity protein</keyword>
<evidence type="ECO:0000256" key="3">
    <source>
        <dbReference type="ARBA" id="ARBA00010649"/>
    </source>
</evidence>
<dbReference type="GO" id="GO:0005615">
    <property type="term" value="C:extracellular space"/>
    <property type="evidence" value="ECO:0007669"/>
    <property type="project" value="TreeGrafter"/>
</dbReference>
<dbReference type="GO" id="GO:0010468">
    <property type="term" value="P:regulation of gene expression"/>
    <property type="evidence" value="ECO:0007669"/>
    <property type="project" value="TreeGrafter"/>
</dbReference>
<dbReference type="NCBIfam" id="TIGR01445">
    <property type="entry name" value="intein_Nterm"/>
    <property type="match status" value="1"/>
</dbReference>
<keyword evidence="16" id="KW-0564">Palmitate</keyword>
<dbReference type="GO" id="GO:0005509">
    <property type="term" value="F:calcium ion binding"/>
    <property type="evidence" value="ECO:0007669"/>
    <property type="project" value="TreeGrafter"/>
</dbReference>
<evidence type="ECO:0000256" key="10">
    <source>
        <dbReference type="ARBA" id="ARBA00022723"/>
    </source>
</evidence>
<dbReference type="Gene3D" id="2.170.16.10">
    <property type="entry name" value="Hedgehog/Intein (Hint) domain"/>
    <property type="match status" value="1"/>
</dbReference>
<evidence type="ECO:0000256" key="24">
    <source>
        <dbReference type="RuleBase" id="RU280812"/>
    </source>
</evidence>
<dbReference type="GO" id="GO:0005634">
    <property type="term" value="C:nucleus"/>
    <property type="evidence" value="ECO:0007669"/>
    <property type="project" value="UniProtKB-SubCell"/>
</dbReference>
<evidence type="ECO:0000259" key="25">
    <source>
        <dbReference type="SMART" id="SM00306"/>
    </source>
</evidence>
<feature type="site" description="Cleavage; by autolysis" evidence="22">
    <location>
        <begin position="207"/>
        <end position="208"/>
    </location>
</feature>
<keyword evidence="19" id="KW-0504">Morphogen</keyword>
<dbReference type="SUPFAM" id="SSF51294">
    <property type="entry name" value="Hedgehog/intein (Hint) domain"/>
    <property type="match status" value="1"/>
</dbReference>
<dbReference type="STRING" id="568069.A0A1J1HKS3"/>
<dbReference type="GO" id="GO:0007267">
    <property type="term" value="P:cell-cell signaling"/>
    <property type="evidence" value="ECO:0007669"/>
    <property type="project" value="InterPro"/>
</dbReference>
<feature type="binding site" evidence="23">
    <location>
        <position position="100"/>
    </location>
    <ligand>
        <name>Ca(2+)</name>
        <dbReference type="ChEBI" id="CHEBI:29108"/>
        <label>1</label>
    </ligand>
</feature>
<dbReference type="FunFam" id="2.170.16.10:FF:000001">
    <property type="entry name" value="Indian hedgehog"/>
    <property type="match status" value="1"/>
</dbReference>
<feature type="domain" description="Hint" evidence="25">
    <location>
        <begin position="206"/>
        <end position="309"/>
    </location>
</feature>
<organism evidence="26 27">
    <name type="scientific">Clunio marinus</name>
    <dbReference type="NCBI Taxonomy" id="568069"/>
    <lineage>
        <taxon>Eukaryota</taxon>
        <taxon>Metazoa</taxon>
        <taxon>Ecdysozoa</taxon>
        <taxon>Arthropoda</taxon>
        <taxon>Hexapoda</taxon>
        <taxon>Insecta</taxon>
        <taxon>Pterygota</taxon>
        <taxon>Neoptera</taxon>
        <taxon>Endopterygota</taxon>
        <taxon>Diptera</taxon>
        <taxon>Nematocera</taxon>
        <taxon>Chironomoidea</taxon>
        <taxon>Chironomidae</taxon>
        <taxon>Clunio</taxon>
    </lineage>
</organism>
<dbReference type="GO" id="GO:0016740">
    <property type="term" value="F:transferase activity"/>
    <property type="evidence" value="ECO:0007669"/>
    <property type="project" value="UniProtKB-KW"/>
</dbReference>
<feature type="binding site" evidence="23">
    <location>
        <position position="141"/>
    </location>
    <ligand>
        <name>Ca(2+)</name>
        <dbReference type="ChEBI" id="CHEBI:29108"/>
        <label>2</label>
    </ligand>
</feature>
<keyword evidence="10 23" id="KW-0479">Metal-binding</keyword>
<keyword evidence="12 24" id="KW-0378">Hydrolase</keyword>